<feature type="domain" description="Thioredoxin" evidence="1">
    <location>
        <begin position="26"/>
        <end position="166"/>
    </location>
</feature>
<dbReference type="PANTHER" id="PTHR42852">
    <property type="entry name" value="THIOL:DISULFIDE INTERCHANGE PROTEIN DSBE"/>
    <property type="match status" value="1"/>
</dbReference>
<dbReference type="HOGENOM" id="CLU_042529_11_4_0"/>
<sequence length="171" mass="19934">MRKLLIIVSMFMTFLIGYGKPLQINVEKGAKIPNFELKDFNRVSTKSRKIFNNGKPTLLVFAAEWCPHCRTELPEVQKFYEENKDRVNVVVIFTSKKTTLANTKKYVTENNFTFPVYYDMERTIMNAFKVKGVPYNLKIQNSKIEGIHEGIIEYSQLVELFNDYDSSIILN</sequence>
<dbReference type="STRING" id="523794.Lebu_1879"/>
<dbReference type="PROSITE" id="PS51352">
    <property type="entry name" value="THIOREDOXIN_2"/>
    <property type="match status" value="1"/>
</dbReference>
<dbReference type="SMR" id="C7NC63"/>
<keyword evidence="3" id="KW-1185">Reference proteome</keyword>
<dbReference type="InterPro" id="IPR036249">
    <property type="entry name" value="Thioredoxin-like_sf"/>
</dbReference>
<dbReference type="AlphaFoldDB" id="C7NC63"/>
<dbReference type="InterPro" id="IPR050553">
    <property type="entry name" value="Thioredoxin_ResA/DsbE_sf"/>
</dbReference>
<evidence type="ECO:0000259" key="1">
    <source>
        <dbReference type="PROSITE" id="PS51352"/>
    </source>
</evidence>
<dbReference type="GO" id="GO:0016491">
    <property type="term" value="F:oxidoreductase activity"/>
    <property type="evidence" value="ECO:0007669"/>
    <property type="project" value="InterPro"/>
</dbReference>
<protein>
    <submittedName>
        <fullName evidence="2">Alkyl hydroperoxide reductase/ Thiol specific antioxidant/ Mal allergen</fullName>
    </submittedName>
</protein>
<dbReference type="OrthoDB" id="9813820at2"/>
<dbReference type="RefSeq" id="WP_015770083.1">
    <property type="nucleotide sequence ID" value="NC_013192.1"/>
</dbReference>
<dbReference type="Pfam" id="PF00578">
    <property type="entry name" value="AhpC-TSA"/>
    <property type="match status" value="1"/>
</dbReference>
<dbReference type="EMBL" id="CP001685">
    <property type="protein sequence ID" value="ACV39744.1"/>
    <property type="molecule type" value="Genomic_DNA"/>
</dbReference>
<dbReference type="InterPro" id="IPR013766">
    <property type="entry name" value="Thioredoxin_domain"/>
</dbReference>
<accession>C7NC63</accession>
<dbReference type="PANTHER" id="PTHR42852:SF13">
    <property type="entry name" value="PROTEIN DIPZ"/>
    <property type="match status" value="1"/>
</dbReference>
<gene>
    <name evidence="2" type="ordered locus">Lebu_1879</name>
</gene>
<dbReference type="Proteomes" id="UP000001910">
    <property type="component" value="Chromosome"/>
</dbReference>
<dbReference type="eggNOG" id="COG0526">
    <property type="taxonomic scope" value="Bacteria"/>
</dbReference>
<reference evidence="2 3" key="1">
    <citation type="journal article" date="2009" name="Stand. Genomic Sci.">
        <title>Complete genome sequence of Leptotrichia buccalis type strain (C-1013-b).</title>
        <authorList>
            <person name="Ivanova N."/>
            <person name="Gronow S."/>
            <person name="Lapidus A."/>
            <person name="Copeland A."/>
            <person name="Glavina Del Rio T."/>
            <person name="Nolan M."/>
            <person name="Lucas S."/>
            <person name="Chen F."/>
            <person name="Tice H."/>
            <person name="Cheng J.F."/>
            <person name="Saunders E."/>
            <person name="Bruce D."/>
            <person name="Goodwin L."/>
            <person name="Brettin T."/>
            <person name="Detter J.C."/>
            <person name="Han C."/>
            <person name="Pitluck S."/>
            <person name="Mikhailova N."/>
            <person name="Pati A."/>
            <person name="Mavrommatis K."/>
            <person name="Chen A."/>
            <person name="Palaniappan K."/>
            <person name="Land M."/>
            <person name="Hauser L."/>
            <person name="Chang Y.J."/>
            <person name="Jeffries C.D."/>
            <person name="Chain P."/>
            <person name="Rohde C."/>
            <person name="Goker M."/>
            <person name="Bristow J."/>
            <person name="Eisen J.A."/>
            <person name="Markowitz V."/>
            <person name="Hugenholtz P."/>
            <person name="Kyrpides N.C."/>
            <person name="Klenk H.P."/>
        </authorList>
    </citation>
    <scope>NUCLEOTIDE SEQUENCE [LARGE SCALE GENOMIC DNA]</scope>
    <source>
        <strain evidence="3">ATCC 14201 / DSM 1135 / JCM 12969 / NCTC 10249 / C-1013-b</strain>
    </source>
</reference>
<dbReference type="KEGG" id="lba:Lebu_1879"/>
<proteinExistence type="predicted"/>
<dbReference type="SUPFAM" id="SSF52833">
    <property type="entry name" value="Thioredoxin-like"/>
    <property type="match status" value="1"/>
</dbReference>
<evidence type="ECO:0000313" key="3">
    <source>
        <dbReference type="Proteomes" id="UP000001910"/>
    </source>
</evidence>
<dbReference type="CDD" id="cd02966">
    <property type="entry name" value="TlpA_like_family"/>
    <property type="match status" value="1"/>
</dbReference>
<dbReference type="GO" id="GO:0016209">
    <property type="term" value="F:antioxidant activity"/>
    <property type="evidence" value="ECO:0007669"/>
    <property type="project" value="InterPro"/>
</dbReference>
<dbReference type="Gene3D" id="3.40.30.10">
    <property type="entry name" value="Glutaredoxin"/>
    <property type="match status" value="1"/>
</dbReference>
<name>C7NC63_LEPBD</name>
<dbReference type="InterPro" id="IPR000866">
    <property type="entry name" value="AhpC/TSA"/>
</dbReference>
<evidence type="ECO:0000313" key="2">
    <source>
        <dbReference type="EMBL" id="ACV39744.1"/>
    </source>
</evidence>
<organism evidence="2 3">
    <name type="scientific">Leptotrichia buccalis (strain ATCC 14201 / DSM 1135 / JCM 12969 / NCTC 10249 / C-1013-b)</name>
    <dbReference type="NCBI Taxonomy" id="523794"/>
    <lineage>
        <taxon>Bacteria</taxon>
        <taxon>Fusobacteriati</taxon>
        <taxon>Fusobacteriota</taxon>
        <taxon>Fusobacteriia</taxon>
        <taxon>Fusobacteriales</taxon>
        <taxon>Leptotrichiaceae</taxon>
        <taxon>Leptotrichia</taxon>
    </lineage>
</organism>